<keyword evidence="2" id="KW-0812">Transmembrane</keyword>
<keyword evidence="2" id="KW-0472">Membrane</keyword>
<dbReference type="EMBL" id="BOMF01000055">
    <property type="protein sequence ID" value="GID45522.1"/>
    <property type="molecule type" value="Genomic_DNA"/>
</dbReference>
<accession>A0ABQ3WGZ7</accession>
<dbReference type="RefSeq" id="WP_204296017.1">
    <property type="nucleotide sequence ID" value="NZ_BAAAGQ010000041.1"/>
</dbReference>
<gene>
    <name evidence="3" type="ORF">Aca07nite_27970</name>
</gene>
<evidence type="ECO:0000256" key="2">
    <source>
        <dbReference type="SAM" id="Phobius"/>
    </source>
</evidence>
<proteinExistence type="predicted"/>
<feature type="region of interest" description="Disordered" evidence="1">
    <location>
        <begin position="70"/>
        <end position="95"/>
    </location>
</feature>
<comment type="caution">
    <text evidence="3">The sequence shown here is derived from an EMBL/GenBank/DDBJ whole genome shotgun (WGS) entry which is preliminary data.</text>
</comment>
<evidence type="ECO:0000256" key="1">
    <source>
        <dbReference type="SAM" id="MobiDB-lite"/>
    </source>
</evidence>
<feature type="transmembrane region" description="Helical" evidence="2">
    <location>
        <begin position="48"/>
        <end position="66"/>
    </location>
</feature>
<feature type="transmembrane region" description="Helical" evidence="2">
    <location>
        <begin position="12"/>
        <end position="42"/>
    </location>
</feature>
<protein>
    <submittedName>
        <fullName evidence="3">Uncharacterized protein</fullName>
    </submittedName>
</protein>
<evidence type="ECO:0000313" key="3">
    <source>
        <dbReference type="EMBL" id="GID45522.1"/>
    </source>
</evidence>
<name>A0ABQ3WGZ7_9ACTN</name>
<feature type="compositionally biased region" description="Basic and acidic residues" evidence="1">
    <location>
        <begin position="84"/>
        <end position="95"/>
    </location>
</feature>
<reference evidence="3" key="1">
    <citation type="submission" date="2021-01" db="EMBL/GenBank/DDBJ databases">
        <title>Whole genome shotgun sequence of Actinoplanes capillaceus NBRC 16408.</title>
        <authorList>
            <person name="Komaki H."/>
            <person name="Tamura T."/>
        </authorList>
    </citation>
    <scope>NUCLEOTIDE SEQUENCE [LARGE SCALE GENOMIC DNA]</scope>
    <source>
        <strain evidence="3">NBRC 16408</strain>
    </source>
</reference>
<keyword evidence="2" id="KW-1133">Transmembrane helix</keyword>
<organism evidence="3">
    <name type="scientific">Actinoplanes campanulatus</name>
    <dbReference type="NCBI Taxonomy" id="113559"/>
    <lineage>
        <taxon>Bacteria</taxon>
        <taxon>Bacillati</taxon>
        <taxon>Actinomycetota</taxon>
        <taxon>Actinomycetes</taxon>
        <taxon>Micromonosporales</taxon>
        <taxon>Micromonosporaceae</taxon>
        <taxon>Actinoplanes</taxon>
    </lineage>
</organism>
<sequence length="95" mass="9725">MPDNRRGGGRGVLWAVGALAVCCTVHLLLLTGGLAGIGAALGVLTGNAVLAVAGAVITAIAGVAFARRWRRNPDPGVPTGRPPTRNDRSECDQQR</sequence>